<proteinExistence type="predicted"/>
<dbReference type="EMBL" id="BPLQ01001296">
    <property type="protein sequence ID" value="GIX80454.1"/>
    <property type="molecule type" value="Genomic_DNA"/>
</dbReference>
<evidence type="ECO:0000313" key="1">
    <source>
        <dbReference type="EMBL" id="GIX80454.1"/>
    </source>
</evidence>
<gene>
    <name evidence="1" type="ORF">CDAR_296881</name>
</gene>
<reference evidence="1 2" key="1">
    <citation type="submission" date="2021-06" db="EMBL/GenBank/DDBJ databases">
        <title>Caerostris darwini draft genome.</title>
        <authorList>
            <person name="Kono N."/>
            <person name="Arakawa K."/>
        </authorList>
    </citation>
    <scope>NUCLEOTIDE SEQUENCE [LARGE SCALE GENOMIC DNA]</scope>
</reference>
<accession>A0AAV4N6S9</accession>
<sequence>MQHAIQHTSGSDFRVSHSITFYVMKLYNPHACQKRKPLILTRSTGSSNESMFVLERMQYVKRHTRTSDFGVPLYTIASETLKPFVQFVDFST</sequence>
<organism evidence="1 2">
    <name type="scientific">Caerostris darwini</name>
    <dbReference type="NCBI Taxonomy" id="1538125"/>
    <lineage>
        <taxon>Eukaryota</taxon>
        <taxon>Metazoa</taxon>
        <taxon>Ecdysozoa</taxon>
        <taxon>Arthropoda</taxon>
        <taxon>Chelicerata</taxon>
        <taxon>Arachnida</taxon>
        <taxon>Araneae</taxon>
        <taxon>Araneomorphae</taxon>
        <taxon>Entelegynae</taxon>
        <taxon>Araneoidea</taxon>
        <taxon>Araneidae</taxon>
        <taxon>Caerostris</taxon>
    </lineage>
</organism>
<keyword evidence="2" id="KW-1185">Reference proteome</keyword>
<dbReference type="Proteomes" id="UP001054837">
    <property type="component" value="Unassembled WGS sequence"/>
</dbReference>
<comment type="caution">
    <text evidence="1">The sequence shown here is derived from an EMBL/GenBank/DDBJ whole genome shotgun (WGS) entry which is preliminary data.</text>
</comment>
<evidence type="ECO:0000313" key="2">
    <source>
        <dbReference type="Proteomes" id="UP001054837"/>
    </source>
</evidence>
<dbReference type="AlphaFoldDB" id="A0AAV4N6S9"/>
<name>A0AAV4N6S9_9ARAC</name>
<protein>
    <submittedName>
        <fullName evidence="1">Uncharacterized protein</fullName>
    </submittedName>
</protein>